<dbReference type="AlphaFoldDB" id="A0A1V9Z6V4"/>
<protein>
    <recommendedName>
        <fullName evidence="5">phenylalanine--tRNA ligase</fullName>
        <ecNumber evidence="5">6.1.1.20</ecNumber>
    </recommendedName>
    <alternativeName>
        <fullName evidence="14">Phenylalanyl-tRNA synthetase beta subunit</fullName>
    </alternativeName>
</protein>
<dbReference type="EC" id="6.1.1.20" evidence="5"/>
<dbReference type="Gene3D" id="3.30.56.10">
    <property type="match status" value="2"/>
</dbReference>
<dbReference type="OrthoDB" id="1698572at2759"/>
<keyword evidence="13 17" id="KW-0030">Aminoacyl-tRNA synthetase</keyword>
<keyword evidence="12" id="KW-0648">Protein biosynthesis</keyword>
<keyword evidence="10" id="KW-0067">ATP-binding</keyword>
<comment type="caution">
    <text evidence="17">The sequence shown here is derived from an EMBL/GenBank/DDBJ whole genome shotgun (WGS) entry which is preliminary data.</text>
</comment>
<dbReference type="InterPro" id="IPR005146">
    <property type="entry name" value="B3/B4_tRNA-bd"/>
</dbReference>
<evidence type="ECO:0000256" key="1">
    <source>
        <dbReference type="ARBA" id="ARBA00001946"/>
    </source>
</evidence>
<dbReference type="PROSITE" id="PS51483">
    <property type="entry name" value="B5"/>
    <property type="match status" value="1"/>
</dbReference>
<dbReference type="InterPro" id="IPR041616">
    <property type="entry name" value="PheRS_beta_core"/>
</dbReference>
<dbReference type="GO" id="GO:0009328">
    <property type="term" value="C:phenylalanine-tRNA ligase complex"/>
    <property type="evidence" value="ECO:0007669"/>
    <property type="project" value="TreeGrafter"/>
</dbReference>
<comment type="subcellular location">
    <subcellularLocation>
        <location evidence="2">Cytoplasm</location>
    </subcellularLocation>
</comment>
<keyword evidence="6" id="KW-0963">Cytoplasm</keyword>
<dbReference type="GO" id="GO:0005524">
    <property type="term" value="F:ATP binding"/>
    <property type="evidence" value="ECO:0007669"/>
    <property type="project" value="UniProtKB-KW"/>
</dbReference>
<dbReference type="GO" id="GO:0006432">
    <property type="term" value="P:phenylalanyl-tRNA aminoacylation"/>
    <property type="evidence" value="ECO:0007669"/>
    <property type="project" value="InterPro"/>
</dbReference>
<dbReference type="InterPro" id="IPR004531">
    <property type="entry name" value="Phe-tRNA-synth_IIc_bsu_arc_euk"/>
</dbReference>
<evidence type="ECO:0000256" key="7">
    <source>
        <dbReference type="ARBA" id="ARBA00022598"/>
    </source>
</evidence>
<evidence type="ECO:0000256" key="15">
    <source>
        <dbReference type="ARBA" id="ARBA00049255"/>
    </source>
</evidence>
<dbReference type="STRING" id="1202772.A0A1V9Z6V4"/>
<evidence type="ECO:0000313" key="17">
    <source>
        <dbReference type="EMBL" id="OQR93734.1"/>
    </source>
</evidence>
<dbReference type="GO" id="GO:0004826">
    <property type="term" value="F:phenylalanine-tRNA ligase activity"/>
    <property type="evidence" value="ECO:0007669"/>
    <property type="project" value="UniProtKB-EC"/>
</dbReference>
<dbReference type="FunFam" id="3.50.40.10:FF:000002">
    <property type="entry name" value="phenylalanine--tRNA ligase beta subunit"/>
    <property type="match status" value="1"/>
</dbReference>
<dbReference type="FunFam" id="3.30.930.10:FF:000084">
    <property type="entry name" value="Phenylalanine-tRNA ligase, beta subunit"/>
    <property type="match status" value="1"/>
</dbReference>
<evidence type="ECO:0000256" key="13">
    <source>
        <dbReference type="ARBA" id="ARBA00023146"/>
    </source>
</evidence>
<evidence type="ECO:0000313" key="18">
    <source>
        <dbReference type="Proteomes" id="UP000243579"/>
    </source>
</evidence>
<organism evidence="17 18">
    <name type="scientific">Achlya hypogyna</name>
    <name type="common">Oomycete</name>
    <name type="synonym">Protoachlya hypogyna</name>
    <dbReference type="NCBI Taxonomy" id="1202772"/>
    <lineage>
        <taxon>Eukaryota</taxon>
        <taxon>Sar</taxon>
        <taxon>Stramenopiles</taxon>
        <taxon>Oomycota</taxon>
        <taxon>Saprolegniomycetes</taxon>
        <taxon>Saprolegniales</taxon>
        <taxon>Achlyaceae</taxon>
        <taxon>Achlya</taxon>
    </lineage>
</organism>
<comment type="subunit">
    <text evidence="4">Tetramer of two alpha and two beta subunits.</text>
</comment>
<dbReference type="PANTHER" id="PTHR10947:SF0">
    <property type="entry name" value="PHENYLALANINE--TRNA LIGASE BETA SUBUNIT"/>
    <property type="match status" value="1"/>
</dbReference>
<comment type="catalytic activity">
    <reaction evidence="15">
        <text>tRNA(Phe) + L-phenylalanine + ATP = L-phenylalanyl-tRNA(Phe) + AMP + diphosphate + H(+)</text>
        <dbReference type="Rhea" id="RHEA:19413"/>
        <dbReference type="Rhea" id="RHEA-COMP:9668"/>
        <dbReference type="Rhea" id="RHEA-COMP:9699"/>
        <dbReference type="ChEBI" id="CHEBI:15378"/>
        <dbReference type="ChEBI" id="CHEBI:30616"/>
        <dbReference type="ChEBI" id="CHEBI:33019"/>
        <dbReference type="ChEBI" id="CHEBI:58095"/>
        <dbReference type="ChEBI" id="CHEBI:78442"/>
        <dbReference type="ChEBI" id="CHEBI:78531"/>
        <dbReference type="ChEBI" id="CHEBI:456215"/>
        <dbReference type="EC" id="6.1.1.20"/>
    </reaction>
</comment>
<evidence type="ECO:0000256" key="12">
    <source>
        <dbReference type="ARBA" id="ARBA00022917"/>
    </source>
</evidence>
<dbReference type="SUPFAM" id="SSF56037">
    <property type="entry name" value="PheT/TilS domain"/>
    <property type="match status" value="1"/>
</dbReference>
<evidence type="ECO:0000256" key="9">
    <source>
        <dbReference type="ARBA" id="ARBA00022741"/>
    </source>
</evidence>
<dbReference type="Pfam" id="PF18262">
    <property type="entry name" value="PhetRS_B1"/>
    <property type="match status" value="1"/>
</dbReference>
<dbReference type="InterPro" id="IPR020825">
    <property type="entry name" value="Phe-tRNA_synthase-like_B3/B4"/>
</dbReference>
<dbReference type="Pfam" id="PF03484">
    <property type="entry name" value="B5"/>
    <property type="match status" value="1"/>
</dbReference>
<evidence type="ECO:0000256" key="6">
    <source>
        <dbReference type="ARBA" id="ARBA00022490"/>
    </source>
</evidence>
<dbReference type="InterPro" id="IPR040659">
    <property type="entry name" value="PhetRS_B1"/>
</dbReference>
<keyword evidence="9" id="KW-0547">Nucleotide-binding</keyword>
<evidence type="ECO:0000259" key="16">
    <source>
        <dbReference type="PROSITE" id="PS51483"/>
    </source>
</evidence>
<evidence type="ECO:0000256" key="10">
    <source>
        <dbReference type="ARBA" id="ARBA00022840"/>
    </source>
</evidence>
<keyword evidence="18" id="KW-1185">Reference proteome</keyword>
<dbReference type="InterPro" id="IPR045060">
    <property type="entry name" value="Phe-tRNA-ligase_IIc_bsu"/>
</dbReference>
<dbReference type="SUPFAM" id="SSF55681">
    <property type="entry name" value="Class II aaRS and biotin synthetases"/>
    <property type="match status" value="1"/>
</dbReference>
<gene>
    <name evidence="17" type="ORF">ACHHYP_02316</name>
</gene>
<dbReference type="InterPro" id="IPR045864">
    <property type="entry name" value="aa-tRNA-synth_II/BPL/LPL"/>
</dbReference>
<dbReference type="EMBL" id="JNBR01000397">
    <property type="protein sequence ID" value="OQR93734.1"/>
    <property type="molecule type" value="Genomic_DNA"/>
</dbReference>
<dbReference type="SMART" id="SM00874">
    <property type="entry name" value="B5"/>
    <property type="match status" value="1"/>
</dbReference>
<dbReference type="GO" id="GO:0003723">
    <property type="term" value="F:RNA binding"/>
    <property type="evidence" value="ECO:0007669"/>
    <property type="project" value="InterPro"/>
</dbReference>
<sequence length="611" mass="68807">MPTVGVKRDELFAAIGQVFTDEQFDHLCFEFGIELDEITSERQMKEKEQGAKAASGADDSVIYKIDVPANRYDLLCVEGIARALRVFMKKELPPVFRVVAPKTTQQVITVKKNQGLETMRPYVVSCILRDVTFTEERYASFIDLQDKLHQNICRRRTLVAIGTHDFDTIEGPFTYEGQAPESIRFVPLSLTREFNARELLDQYRTNPDFKHLKPYTDIIYDFPTYPIIYDKNRTVLSLPPIINSEHSKIKLSTKNVFIECTATDITKANVVLNTMIAMFSQYCAAPFTVEPVQVVYEADGHKELTPNMSNREVVTKVKDIQSMLFGTKEPIDLDVERICELCVKMQLEATYLKESHSIKVQVPPTRSDILHPVDVMEDVGIAYGYDNIPMTHPPTLTIGRAQPINKLGDALRDEISRAGYIELLTHGLCSHDENFKFLNQKDDGKSAVVLANPATIEFEVVRTTMIPGVLKTVLNNKSMSLKDGLKLFEISDVVLLDDASDVGAKNVRRLCALYTGQTDGFEVIHGLVDRVMQLVGIGCSLESHHDKDLFYTVVPSQNPTFFPGRCADIVLTRNGDKIKLGSFGVLHPVVLEHYELLYPCSVVEMDVEPLV</sequence>
<dbReference type="Proteomes" id="UP000243579">
    <property type="component" value="Unassembled WGS sequence"/>
</dbReference>
<dbReference type="GO" id="GO:0000287">
    <property type="term" value="F:magnesium ion binding"/>
    <property type="evidence" value="ECO:0007669"/>
    <property type="project" value="InterPro"/>
</dbReference>
<evidence type="ECO:0000256" key="5">
    <source>
        <dbReference type="ARBA" id="ARBA00012814"/>
    </source>
</evidence>
<evidence type="ECO:0000256" key="8">
    <source>
        <dbReference type="ARBA" id="ARBA00022723"/>
    </source>
</evidence>
<keyword evidence="8" id="KW-0479">Metal-binding</keyword>
<reference evidence="17 18" key="1">
    <citation type="journal article" date="2014" name="Genome Biol. Evol.">
        <title>The secreted proteins of Achlya hypogyna and Thraustotheca clavata identify the ancestral oomycete secretome and reveal gene acquisitions by horizontal gene transfer.</title>
        <authorList>
            <person name="Misner I."/>
            <person name="Blouin N."/>
            <person name="Leonard G."/>
            <person name="Richards T.A."/>
            <person name="Lane C.E."/>
        </authorList>
    </citation>
    <scope>NUCLEOTIDE SEQUENCE [LARGE SCALE GENOMIC DNA]</scope>
    <source>
        <strain evidence="17 18">ATCC 48635</strain>
    </source>
</reference>
<accession>A0A1V9Z6V4</accession>
<dbReference type="CDD" id="cd00769">
    <property type="entry name" value="PheRS_beta_core"/>
    <property type="match status" value="1"/>
</dbReference>
<keyword evidence="11" id="KW-0460">Magnesium</keyword>
<keyword evidence="7" id="KW-0436">Ligase</keyword>
<dbReference type="InterPro" id="IPR009061">
    <property type="entry name" value="DNA-bd_dom_put_sf"/>
</dbReference>
<dbReference type="Pfam" id="PF17759">
    <property type="entry name" value="tRNA_synthFbeta"/>
    <property type="match status" value="1"/>
</dbReference>
<dbReference type="NCBIfam" id="TIGR00471">
    <property type="entry name" value="pheT_arch"/>
    <property type="match status" value="1"/>
</dbReference>
<proteinExistence type="inferred from homology"/>
<comment type="cofactor">
    <cofactor evidence="1">
        <name>Mg(2+)</name>
        <dbReference type="ChEBI" id="CHEBI:18420"/>
    </cofactor>
</comment>
<dbReference type="Gene3D" id="3.50.40.10">
    <property type="entry name" value="Phenylalanyl-trna Synthetase, Chain B, domain 3"/>
    <property type="match status" value="1"/>
</dbReference>
<comment type="similarity">
    <text evidence="3">Belongs to the phenylalanyl-tRNA synthetase beta subunit family. Type 2 subfamily.</text>
</comment>
<feature type="domain" description="B5" evidence="16">
    <location>
        <begin position="308"/>
        <end position="390"/>
    </location>
</feature>
<dbReference type="PANTHER" id="PTHR10947">
    <property type="entry name" value="PHENYLALANYL-TRNA SYNTHETASE BETA CHAIN AND LEUCINE-RICH REPEAT-CONTAINING PROTEIN 47"/>
    <property type="match status" value="1"/>
</dbReference>
<evidence type="ECO:0000256" key="4">
    <source>
        <dbReference type="ARBA" id="ARBA00011209"/>
    </source>
</evidence>
<evidence type="ECO:0000256" key="11">
    <source>
        <dbReference type="ARBA" id="ARBA00022842"/>
    </source>
</evidence>
<dbReference type="SUPFAM" id="SSF46955">
    <property type="entry name" value="Putative DNA-binding domain"/>
    <property type="match status" value="2"/>
</dbReference>
<dbReference type="FunFam" id="3.30.56.10:FF:000005">
    <property type="entry name" value="Phenylalanine--tRNA ligase beta subunit"/>
    <property type="match status" value="1"/>
</dbReference>
<evidence type="ECO:0000256" key="2">
    <source>
        <dbReference type="ARBA" id="ARBA00004496"/>
    </source>
</evidence>
<name>A0A1V9Z6V4_ACHHY</name>
<dbReference type="Pfam" id="PF03483">
    <property type="entry name" value="B3_4"/>
    <property type="match status" value="1"/>
</dbReference>
<dbReference type="InterPro" id="IPR005147">
    <property type="entry name" value="tRNA_synthase_B5-dom"/>
</dbReference>
<evidence type="ECO:0000256" key="3">
    <source>
        <dbReference type="ARBA" id="ARBA00007438"/>
    </source>
</evidence>
<dbReference type="Gene3D" id="3.30.930.10">
    <property type="entry name" value="Bira Bifunctional Protein, Domain 2"/>
    <property type="match status" value="1"/>
</dbReference>
<evidence type="ECO:0000256" key="14">
    <source>
        <dbReference type="ARBA" id="ARBA00033189"/>
    </source>
</evidence>
<dbReference type="SMART" id="SM00873">
    <property type="entry name" value="B3_4"/>
    <property type="match status" value="1"/>
</dbReference>